<keyword evidence="2" id="KW-1185">Reference proteome</keyword>
<sequence>MRPYVEANISHKSHTTIKYFLKMWSSVSETLIFIFLGVATVDGKHAWNWTFVTVTVVLCLVARVMGVVGLTFVINKFRIVKLTTKDQFIVAYGGLRGAIAFSLGFLLDERHFPMRGMFLTAIITVIFFTVFVQGMTIKPLVELLAVKKKQEAKRSINEEIHTQFLDHLLTGIEDICGHYGHHHWKDKLNRFNKKYVKKCLIAGERSKEPQLIAFYHKMEMKQAIELVESGGGIKLPSALPSTVSMQNIQPKKPPPPKPVERALPQLPKGREEEIRKILRSNLQRTRQRLRSYNRHTLVADPYEDGLGDLLIKKQKMIELEKKIKDMNNYLTVPAAASDSPTMRRARLASDPQAYNMKPQSDSVPTIQVDLASPQSPDSVNLMDEFRQAKQQEDDEQGLMMKPPSGPNKPGEAGEPREQKLIRCLSDPGPSADEEEDEPFLP</sequence>
<organism evidence="1 2">
    <name type="scientific">Larimichthys crocea</name>
    <name type="common">Large yellow croaker</name>
    <name type="synonym">Pseudosciaena crocea</name>
    <dbReference type="NCBI Taxonomy" id="215358"/>
    <lineage>
        <taxon>Eukaryota</taxon>
        <taxon>Metazoa</taxon>
        <taxon>Chordata</taxon>
        <taxon>Craniata</taxon>
        <taxon>Vertebrata</taxon>
        <taxon>Euteleostomi</taxon>
        <taxon>Actinopterygii</taxon>
        <taxon>Neopterygii</taxon>
        <taxon>Teleostei</taxon>
        <taxon>Neoteleostei</taxon>
        <taxon>Acanthomorphata</taxon>
        <taxon>Eupercaria</taxon>
        <taxon>Sciaenidae</taxon>
        <taxon>Larimichthys</taxon>
    </lineage>
</organism>
<comment type="caution">
    <text evidence="1">The sequence shown here is derived from an EMBL/GenBank/DDBJ whole genome shotgun (WGS) entry which is preliminary data.</text>
</comment>
<name>A0ACD3QVN3_LARCR</name>
<accession>A0ACD3QVN3</accession>
<protein>
    <submittedName>
        <fullName evidence="1">Uncharacterized protein</fullName>
    </submittedName>
</protein>
<evidence type="ECO:0000313" key="2">
    <source>
        <dbReference type="Proteomes" id="UP000793456"/>
    </source>
</evidence>
<gene>
    <name evidence="1" type="ORF">E3U43_020198</name>
</gene>
<dbReference type="EMBL" id="CM011687">
    <property type="protein sequence ID" value="TMS11205.1"/>
    <property type="molecule type" value="Genomic_DNA"/>
</dbReference>
<reference evidence="1" key="1">
    <citation type="submission" date="2018-11" db="EMBL/GenBank/DDBJ databases">
        <title>The sequence and de novo assembly of Larimichthys crocea genome using PacBio and Hi-C technologies.</title>
        <authorList>
            <person name="Xu P."/>
            <person name="Chen B."/>
            <person name="Zhou Z."/>
            <person name="Ke Q."/>
            <person name="Wu Y."/>
            <person name="Bai H."/>
            <person name="Pu F."/>
        </authorList>
    </citation>
    <scope>NUCLEOTIDE SEQUENCE</scope>
    <source>
        <tissue evidence="1">Muscle</tissue>
    </source>
</reference>
<dbReference type="Proteomes" id="UP000793456">
    <property type="component" value="Chromosome XIV"/>
</dbReference>
<evidence type="ECO:0000313" key="1">
    <source>
        <dbReference type="EMBL" id="TMS11205.1"/>
    </source>
</evidence>
<proteinExistence type="predicted"/>